<protein>
    <submittedName>
        <fullName evidence="2">Uncharacterized protein</fullName>
    </submittedName>
</protein>
<organism evidence="2 3">
    <name type="scientific">Colletotrichum sidae</name>
    <dbReference type="NCBI Taxonomy" id="1347389"/>
    <lineage>
        <taxon>Eukaryota</taxon>
        <taxon>Fungi</taxon>
        <taxon>Dikarya</taxon>
        <taxon>Ascomycota</taxon>
        <taxon>Pezizomycotina</taxon>
        <taxon>Sordariomycetes</taxon>
        <taxon>Hypocreomycetidae</taxon>
        <taxon>Glomerellales</taxon>
        <taxon>Glomerellaceae</taxon>
        <taxon>Colletotrichum</taxon>
        <taxon>Colletotrichum orbiculare species complex</taxon>
    </lineage>
</organism>
<accession>A0A4V3I2H5</accession>
<dbReference type="Proteomes" id="UP000295604">
    <property type="component" value="Unassembled WGS sequence"/>
</dbReference>
<feature type="region of interest" description="Disordered" evidence="1">
    <location>
        <begin position="37"/>
        <end position="63"/>
    </location>
</feature>
<evidence type="ECO:0000313" key="2">
    <source>
        <dbReference type="EMBL" id="TEA14639.1"/>
    </source>
</evidence>
<feature type="region of interest" description="Disordered" evidence="1">
    <location>
        <begin position="88"/>
        <end position="117"/>
    </location>
</feature>
<evidence type="ECO:0000313" key="3">
    <source>
        <dbReference type="Proteomes" id="UP000295604"/>
    </source>
</evidence>
<name>A0A4V3I2H5_9PEZI</name>
<proteinExistence type="predicted"/>
<keyword evidence="3" id="KW-1185">Reference proteome</keyword>
<comment type="caution">
    <text evidence="2">The sequence shown here is derived from an EMBL/GenBank/DDBJ whole genome shotgun (WGS) entry which is preliminary data.</text>
</comment>
<gene>
    <name evidence="2" type="ORF">C8034_v003220</name>
</gene>
<dbReference type="AlphaFoldDB" id="A0A4V3I2H5"/>
<evidence type="ECO:0000256" key="1">
    <source>
        <dbReference type="SAM" id="MobiDB-lite"/>
    </source>
</evidence>
<dbReference type="EMBL" id="QAPF01000156">
    <property type="protein sequence ID" value="TEA14639.1"/>
    <property type="molecule type" value="Genomic_DNA"/>
</dbReference>
<sequence length="117" mass="12514">MIHQPERGGGIWLLTDSSTTTLLVTAYQHKTLGIFGQRTPDMASSPRTCCVPRADESSTSPLPQAAHRVPWIRVVNASLAQAACAAPRSSAPIATGGMSHSRPPPMKRSIQNPVLYP</sequence>
<reference evidence="2 3" key="1">
    <citation type="submission" date="2018-11" db="EMBL/GenBank/DDBJ databases">
        <title>Genome sequence and assembly of Colletotrichum sidae.</title>
        <authorList>
            <person name="Gan P."/>
            <person name="Shirasu K."/>
        </authorList>
    </citation>
    <scope>NUCLEOTIDE SEQUENCE [LARGE SCALE GENOMIC DNA]</scope>
    <source>
        <strain evidence="2 3">CBS 518.97</strain>
    </source>
</reference>